<proteinExistence type="predicted"/>
<feature type="region of interest" description="Disordered" evidence="1">
    <location>
        <begin position="1"/>
        <end position="26"/>
    </location>
</feature>
<sequence length="64" mass="7453">MNLLKHKTKPRTHQETQKSEINWMNSSGNPRFETSAECKCKQLVEALNNFLKAFVIELSKVDIF</sequence>
<organism evidence="2 3">
    <name type="scientific">Clunio marinus</name>
    <dbReference type="NCBI Taxonomy" id="568069"/>
    <lineage>
        <taxon>Eukaryota</taxon>
        <taxon>Metazoa</taxon>
        <taxon>Ecdysozoa</taxon>
        <taxon>Arthropoda</taxon>
        <taxon>Hexapoda</taxon>
        <taxon>Insecta</taxon>
        <taxon>Pterygota</taxon>
        <taxon>Neoptera</taxon>
        <taxon>Endopterygota</taxon>
        <taxon>Diptera</taxon>
        <taxon>Nematocera</taxon>
        <taxon>Chironomoidea</taxon>
        <taxon>Chironomidae</taxon>
        <taxon>Clunio</taxon>
    </lineage>
</organism>
<evidence type="ECO:0000256" key="1">
    <source>
        <dbReference type="SAM" id="MobiDB-lite"/>
    </source>
</evidence>
<keyword evidence="3" id="KW-1185">Reference proteome</keyword>
<name>A0A1J1HLS4_9DIPT</name>
<dbReference type="AlphaFoldDB" id="A0A1J1HLS4"/>
<accession>A0A1J1HLS4</accession>
<evidence type="ECO:0000313" key="3">
    <source>
        <dbReference type="Proteomes" id="UP000183832"/>
    </source>
</evidence>
<feature type="compositionally biased region" description="Basic residues" evidence="1">
    <location>
        <begin position="1"/>
        <end position="11"/>
    </location>
</feature>
<dbReference type="Proteomes" id="UP000183832">
    <property type="component" value="Unassembled WGS sequence"/>
</dbReference>
<reference evidence="2 3" key="1">
    <citation type="submission" date="2015-04" db="EMBL/GenBank/DDBJ databases">
        <authorList>
            <person name="Syromyatnikov M.Y."/>
            <person name="Popov V.N."/>
        </authorList>
    </citation>
    <scope>NUCLEOTIDE SEQUENCE [LARGE SCALE GENOMIC DNA]</scope>
</reference>
<evidence type="ECO:0000313" key="2">
    <source>
        <dbReference type="EMBL" id="CRK89007.1"/>
    </source>
</evidence>
<dbReference type="EMBL" id="CVRI01000010">
    <property type="protein sequence ID" value="CRK89007.1"/>
    <property type="molecule type" value="Genomic_DNA"/>
</dbReference>
<protein>
    <submittedName>
        <fullName evidence="2">CLUMA_CG002761, isoform A</fullName>
    </submittedName>
</protein>
<gene>
    <name evidence="2" type="ORF">CLUMA_CG002761</name>
</gene>